<feature type="transmembrane region" description="Helical" evidence="1">
    <location>
        <begin position="214"/>
        <end position="239"/>
    </location>
</feature>
<feature type="transmembrane region" description="Helical" evidence="1">
    <location>
        <begin position="85"/>
        <end position="103"/>
    </location>
</feature>
<feature type="transmembrane region" description="Helical" evidence="1">
    <location>
        <begin position="259"/>
        <end position="279"/>
    </location>
</feature>
<accession>A0A2I7N5V7</accession>
<feature type="transmembrane region" description="Helical" evidence="1">
    <location>
        <begin position="30"/>
        <end position="48"/>
    </location>
</feature>
<dbReference type="RefSeq" id="WP_102950904.1">
    <property type="nucleotide sequence ID" value="NZ_CP024847.1"/>
</dbReference>
<dbReference type="KEGG" id="nba:CUN60_04635"/>
<protein>
    <recommendedName>
        <fullName evidence="4">O-antigen ligase</fullName>
    </recommendedName>
</protein>
<feature type="transmembrane region" description="Helical" evidence="1">
    <location>
        <begin position="299"/>
        <end position="323"/>
    </location>
</feature>
<feature type="transmembrane region" description="Helical" evidence="1">
    <location>
        <begin position="115"/>
        <end position="134"/>
    </location>
</feature>
<keyword evidence="1" id="KW-0472">Membrane</keyword>
<feature type="transmembrane region" description="Helical" evidence="1">
    <location>
        <begin position="7"/>
        <end position="24"/>
    </location>
</feature>
<evidence type="ECO:0008006" key="4">
    <source>
        <dbReference type="Google" id="ProtNLM"/>
    </source>
</evidence>
<feature type="transmembrane region" description="Helical" evidence="1">
    <location>
        <begin position="150"/>
        <end position="169"/>
    </location>
</feature>
<feature type="transmembrane region" description="Helical" evidence="1">
    <location>
        <begin position="60"/>
        <end position="79"/>
    </location>
</feature>
<dbReference type="AlphaFoldDB" id="A0A2I7N5V7"/>
<keyword evidence="3" id="KW-1185">Reference proteome</keyword>
<evidence type="ECO:0000313" key="3">
    <source>
        <dbReference type="Proteomes" id="UP000236655"/>
    </source>
</evidence>
<name>A0A2I7N5V7_9NEIS</name>
<sequence>MRGKIDIEGFIYIILGLIFVIIPFDQLNHSVLYFLLYIIALIGIASFSKGYFQDSWFRYYLFYFCWCIVATFLSVDKILSTRQLIATFSPLFIYIALNELSSIDTKRFVDTLNGWMVRLSILLLVVLIICNAPFDNVLTRLVIYAAKDGSRIYLSTVSLSCLVYVLYFSSARFIKLLTFIVVVCSNLFYHDGAFWFVLILVLVVYAISLYRFRLIYVFMAMVASVLLLAATFFLVTRVLHYNLHIHERFLVFEYWLPKLWYSPIYGVGLGLGQLHEFYVKNFPVDPDALRINPFIAFHAHNVFIDMALAIGFPGLFLFLYFLLKTIYFACRKYSYQACSYISILIVVLGKNSVDDLFEGSKALFLWLLVISVYLTMRRTGDNK</sequence>
<organism evidence="2 3">
    <name type="scientific">Aquella oligotrophica</name>
    <dbReference type="NCBI Taxonomy" id="2067065"/>
    <lineage>
        <taxon>Bacteria</taxon>
        <taxon>Pseudomonadati</taxon>
        <taxon>Pseudomonadota</taxon>
        <taxon>Betaproteobacteria</taxon>
        <taxon>Neisseriales</taxon>
        <taxon>Neisseriaceae</taxon>
        <taxon>Aquella</taxon>
    </lineage>
</organism>
<evidence type="ECO:0000313" key="2">
    <source>
        <dbReference type="EMBL" id="AUR51605.1"/>
    </source>
</evidence>
<dbReference type="Proteomes" id="UP000236655">
    <property type="component" value="Chromosome"/>
</dbReference>
<dbReference type="EMBL" id="CP024847">
    <property type="protein sequence ID" value="AUR51605.1"/>
    <property type="molecule type" value="Genomic_DNA"/>
</dbReference>
<reference evidence="3" key="1">
    <citation type="submission" date="2017-11" db="EMBL/GenBank/DDBJ databases">
        <authorList>
            <person name="Chan K.G."/>
            <person name="Lee L.S."/>
        </authorList>
    </citation>
    <scope>NUCLEOTIDE SEQUENCE [LARGE SCALE GENOMIC DNA]</scope>
    <source>
        <strain evidence="3">DSM 100970</strain>
    </source>
</reference>
<keyword evidence="1" id="KW-1133">Transmembrane helix</keyword>
<gene>
    <name evidence="2" type="ORF">CUN60_04635</name>
</gene>
<feature type="transmembrane region" description="Helical" evidence="1">
    <location>
        <begin position="176"/>
        <end position="208"/>
    </location>
</feature>
<evidence type="ECO:0000256" key="1">
    <source>
        <dbReference type="SAM" id="Phobius"/>
    </source>
</evidence>
<keyword evidence="1" id="KW-0812">Transmembrane</keyword>
<proteinExistence type="predicted"/>